<gene>
    <name evidence="1" type="ORF">A5634_19830</name>
</gene>
<dbReference type="EMBL" id="LZLS01000065">
    <property type="protein sequence ID" value="OBK28888.1"/>
    <property type="molecule type" value="Genomic_DNA"/>
</dbReference>
<accession>A0A1A3P3Q2</accession>
<dbReference type="RefSeq" id="WP_065143390.1">
    <property type="nucleotide sequence ID" value="NZ_LZLS01000065.1"/>
</dbReference>
<organism evidence="1 2">
    <name type="scientific">Mycobacterium asiaticum</name>
    <dbReference type="NCBI Taxonomy" id="1790"/>
    <lineage>
        <taxon>Bacteria</taxon>
        <taxon>Bacillati</taxon>
        <taxon>Actinomycetota</taxon>
        <taxon>Actinomycetes</taxon>
        <taxon>Mycobacteriales</taxon>
        <taxon>Mycobacteriaceae</taxon>
        <taxon>Mycobacterium</taxon>
    </lineage>
</organism>
<sequence length="263" mass="27005">MLTTNALHPTAVLAVATTLLLTAGCGIQPPAGSIGHAEQVATSCPTDGSKIAALVASDESGSRRGLTAQPAQQQIIRDVAERTAVCGGHLRVDIFAGSTVGVPIFDGDLKLDGATENARLRKVPSVVDDVMKQLNDALPEAQSQLPDGATDVVGQLQPGAEYLAQLSAAGKFHLEETILTDGIQTAGQELEDPSLTEQQATDLAGAIAVPDLSEAQVRLIGIGRQADGSLLPTPYVNALKAFHAAVCQRTQATCTVVTDAAGA</sequence>
<reference evidence="1 2" key="1">
    <citation type="submission" date="2016-06" db="EMBL/GenBank/DDBJ databases">
        <authorList>
            <person name="Kjaerup R.B."/>
            <person name="Dalgaard T.S."/>
            <person name="Juul-Madsen H.R."/>
        </authorList>
    </citation>
    <scope>NUCLEOTIDE SEQUENCE [LARGE SCALE GENOMIC DNA]</scope>
    <source>
        <strain evidence="1 2">1165133.8</strain>
    </source>
</reference>
<protein>
    <submittedName>
        <fullName evidence="1">Uncharacterized protein</fullName>
    </submittedName>
</protein>
<proteinExistence type="predicted"/>
<evidence type="ECO:0000313" key="1">
    <source>
        <dbReference type="EMBL" id="OBK28888.1"/>
    </source>
</evidence>
<comment type="caution">
    <text evidence="1">The sequence shown here is derived from an EMBL/GenBank/DDBJ whole genome shotgun (WGS) entry which is preliminary data.</text>
</comment>
<evidence type="ECO:0000313" key="2">
    <source>
        <dbReference type="Proteomes" id="UP000093928"/>
    </source>
</evidence>
<name>A0A1A3P3Q2_MYCAS</name>
<dbReference type="Proteomes" id="UP000093928">
    <property type="component" value="Unassembled WGS sequence"/>
</dbReference>
<dbReference type="AlphaFoldDB" id="A0A1A3P3Q2"/>
<dbReference type="OrthoDB" id="3819628at2"/>